<reference evidence="8 9" key="1">
    <citation type="submission" date="2019-08" db="EMBL/GenBank/DDBJ databases">
        <title>Archangium and Cystobacter genomes.</title>
        <authorList>
            <person name="Chen I.-C.K."/>
            <person name="Wielgoss S."/>
        </authorList>
    </citation>
    <scope>NUCLEOTIDE SEQUENCE [LARGE SCALE GENOMIC DNA]</scope>
    <source>
        <strain evidence="8 9">Cbm 6</strain>
    </source>
</reference>
<keyword evidence="3" id="KW-0732">Signal</keyword>
<gene>
    <name evidence="8" type="ORF">F0U60_35145</name>
</gene>
<dbReference type="InterPro" id="IPR009056">
    <property type="entry name" value="Cyt_c-like_dom"/>
</dbReference>
<dbReference type="RefSeq" id="WP_395806427.1">
    <property type="nucleotide sequence ID" value="NZ_CP043494.1"/>
</dbReference>
<proteinExistence type="predicted"/>
<keyword evidence="2 6" id="KW-0479">Metal-binding</keyword>
<feature type="domain" description="Cytochrome c" evidence="7">
    <location>
        <begin position="270"/>
        <end position="510"/>
    </location>
</feature>
<protein>
    <submittedName>
        <fullName evidence="8">Cytochrome-c peroxidase</fullName>
    </submittedName>
</protein>
<evidence type="ECO:0000256" key="4">
    <source>
        <dbReference type="ARBA" id="ARBA00023002"/>
    </source>
</evidence>
<dbReference type="PANTHER" id="PTHR30600">
    <property type="entry name" value="CYTOCHROME C PEROXIDASE-RELATED"/>
    <property type="match status" value="1"/>
</dbReference>
<evidence type="ECO:0000259" key="7">
    <source>
        <dbReference type="PROSITE" id="PS51007"/>
    </source>
</evidence>
<dbReference type="Proteomes" id="UP001611383">
    <property type="component" value="Chromosome"/>
</dbReference>
<dbReference type="SUPFAM" id="SSF46626">
    <property type="entry name" value="Cytochrome c"/>
    <property type="match status" value="2"/>
</dbReference>
<evidence type="ECO:0000256" key="2">
    <source>
        <dbReference type="ARBA" id="ARBA00022723"/>
    </source>
</evidence>
<keyword evidence="1 6" id="KW-0349">Heme</keyword>
<keyword evidence="4" id="KW-0560">Oxidoreductase</keyword>
<keyword evidence="8" id="KW-0575">Peroxidase</keyword>
<feature type="domain" description="Cytochrome c" evidence="7">
    <location>
        <begin position="77"/>
        <end position="221"/>
    </location>
</feature>
<evidence type="ECO:0000256" key="1">
    <source>
        <dbReference type="ARBA" id="ARBA00022617"/>
    </source>
</evidence>
<name>A0ABY9XBH8_9BACT</name>
<evidence type="ECO:0000256" key="3">
    <source>
        <dbReference type="ARBA" id="ARBA00022729"/>
    </source>
</evidence>
<dbReference type="GO" id="GO:0004601">
    <property type="term" value="F:peroxidase activity"/>
    <property type="evidence" value="ECO:0007669"/>
    <property type="project" value="UniProtKB-KW"/>
</dbReference>
<sequence length="510" mass="55100">MKNKNILVSGASIAGPALTYWLHRHGFRASVHTTRRQSIAWRALAIALGGLTLTSCSNPVQEVEETSAAQTEAAVTTVSTAGKQLFSLPFPHTNGRSCATCHVLAENTALSPANVEARLAANPQDPLFHRIDADDPNAAIPTYEHLRKGLVRVVLPLPDNMDVIDNGGNIITPADRKIAVWRGVPSIENTAITGPYQLDGRASNLSEQAQAAITSHSEGGPVTPAQLDLIADFQRSVFSSPRARFVSELLEHGVPVEQLPFPEDYMQLNAQEKRGRELFKAACAGCHGGATTAQITNRAIHATSFFALEPDGNVVHTVVPGQAPTPVNVPHPNSEFLNVGAGFFSYLGQIGQFPTYNASVELPRYRFRFYTDGSRQHPITELPPLPITASGDPYDLNPALDENGAPIAGPNLAPQWFTTDPGRALITGDPRDFEAFDTPPLRGVARTAPYFHDNSHETLQDVVDTYSRFILPVTAPLNLPAVHPPEFPGAPPEALSTAQKQDLLKFLNKL</sequence>
<evidence type="ECO:0000313" key="8">
    <source>
        <dbReference type="EMBL" id="WNG52759.1"/>
    </source>
</evidence>
<keyword evidence="9" id="KW-1185">Reference proteome</keyword>
<dbReference type="InterPro" id="IPR051395">
    <property type="entry name" value="Cytochrome_c_Peroxidase/MauG"/>
</dbReference>
<evidence type="ECO:0000256" key="6">
    <source>
        <dbReference type="PROSITE-ProRule" id="PRU00433"/>
    </source>
</evidence>
<dbReference type="Gene3D" id="1.10.760.10">
    <property type="entry name" value="Cytochrome c-like domain"/>
    <property type="match status" value="2"/>
</dbReference>
<dbReference type="EMBL" id="CP043494">
    <property type="protein sequence ID" value="WNG52759.1"/>
    <property type="molecule type" value="Genomic_DNA"/>
</dbReference>
<evidence type="ECO:0000256" key="5">
    <source>
        <dbReference type="ARBA" id="ARBA00023004"/>
    </source>
</evidence>
<dbReference type="PROSITE" id="PS51007">
    <property type="entry name" value="CYTC"/>
    <property type="match status" value="2"/>
</dbReference>
<dbReference type="PANTHER" id="PTHR30600:SF10">
    <property type="entry name" value="BLL6722 PROTEIN"/>
    <property type="match status" value="1"/>
</dbReference>
<evidence type="ECO:0000313" key="9">
    <source>
        <dbReference type="Proteomes" id="UP001611383"/>
    </source>
</evidence>
<organism evidence="8 9">
    <name type="scientific">Archangium minus</name>
    <dbReference type="NCBI Taxonomy" id="83450"/>
    <lineage>
        <taxon>Bacteria</taxon>
        <taxon>Pseudomonadati</taxon>
        <taxon>Myxococcota</taxon>
        <taxon>Myxococcia</taxon>
        <taxon>Myxococcales</taxon>
        <taxon>Cystobacterineae</taxon>
        <taxon>Archangiaceae</taxon>
        <taxon>Archangium</taxon>
    </lineage>
</organism>
<accession>A0ABY9XBH8</accession>
<keyword evidence="5 6" id="KW-0408">Iron</keyword>
<dbReference type="Pfam" id="PF13442">
    <property type="entry name" value="Cytochrome_CBB3"/>
    <property type="match status" value="1"/>
</dbReference>
<dbReference type="InterPro" id="IPR036909">
    <property type="entry name" value="Cyt_c-like_dom_sf"/>
</dbReference>